<dbReference type="Pfam" id="PF00849">
    <property type="entry name" value="PseudoU_synth_2"/>
    <property type="match status" value="1"/>
</dbReference>
<dbReference type="AlphaFoldDB" id="A0A1F6D0E6"/>
<dbReference type="GO" id="GO:0000455">
    <property type="term" value="P:enzyme-directed rRNA pseudouridine synthesis"/>
    <property type="evidence" value="ECO:0007669"/>
    <property type="project" value="UniProtKB-ARBA"/>
</dbReference>
<gene>
    <name evidence="6" type="ORF">A3D62_00070</name>
</gene>
<dbReference type="SUPFAM" id="SSF55174">
    <property type="entry name" value="Alpha-L RNA-binding motif"/>
    <property type="match status" value="1"/>
</dbReference>
<dbReference type="Gene3D" id="3.10.290.10">
    <property type="entry name" value="RNA-binding S4 domain"/>
    <property type="match status" value="1"/>
</dbReference>
<dbReference type="CDD" id="cd00165">
    <property type="entry name" value="S4"/>
    <property type="match status" value="1"/>
</dbReference>
<reference evidence="6 7" key="1">
    <citation type="journal article" date="2016" name="Nat. Commun.">
        <title>Thousands of microbial genomes shed light on interconnected biogeochemical processes in an aquifer system.</title>
        <authorList>
            <person name="Anantharaman K."/>
            <person name="Brown C.T."/>
            <person name="Hug L.A."/>
            <person name="Sharon I."/>
            <person name="Castelle C.J."/>
            <person name="Probst A.J."/>
            <person name="Thomas B.C."/>
            <person name="Singh A."/>
            <person name="Wilkins M.J."/>
            <person name="Karaoz U."/>
            <person name="Brodie E.L."/>
            <person name="Williams K.H."/>
            <person name="Hubbard S.S."/>
            <person name="Banfield J.F."/>
        </authorList>
    </citation>
    <scope>NUCLEOTIDE SEQUENCE [LARGE SCALE GENOMIC DNA]</scope>
</reference>
<dbReference type="InterPro" id="IPR050343">
    <property type="entry name" value="RsuA_PseudoU_synthase"/>
</dbReference>
<dbReference type="InterPro" id="IPR020094">
    <property type="entry name" value="TruA/RsuA/RluB/E/F_N"/>
</dbReference>
<protein>
    <recommendedName>
        <fullName evidence="4">Pseudouridine synthase</fullName>
        <ecNumber evidence="4">5.4.99.-</ecNumber>
    </recommendedName>
</protein>
<evidence type="ECO:0000256" key="2">
    <source>
        <dbReference type="ARBA" id="ARBA00023235"/>
    </source>
</evidence>
<dbReference type="Pfam" id="PF01479">
    <property type="entry name" value="S4"/>
    <property type="match status" value="1"/>
</dbReference>
<dbReference type="GO" id="GO:0003723">
    <property type="term" value="F:RNA binding"/>
    <property type="evidence" value="ECO:0007669"/>
    <property type="project" value="UniProtKB-KW"/>
</dbReference>
<organism evidence="6 7">
    <name type="scientific">Candidatus Kaiserbacteria bacterium RIFCSPHIGHO2_02_FULL_49_11</name>
    <dbReference type="NCBI Taxonomy" id="1798489"/>
    <lineage>
        <taxon>Bacteria</taxon>
        <taxon>Candidatus Kaiseribacteriota</taxon>
    </lineage>
</organism>
<evidence type="ECO:0000256" key="3">
    <source>
        <dbReference type="PROSITE-ProRule" id="PRU00182"/>
    </source>
</evidence>
<dbReference type="SMART" id="SM00363">
    <property type="entry name" value="S4"/>
    <property type="match status" value="1"/>
</dbReference>
<keyword evidence="2 4" id="KW-0413">Isomerase</keyword>
<evidence type="ECO:0000313" key="6">
    <source>
        <dbReference type="EMBL" id="OGG54899.1"/>
    </source>
</evidence>
<dbReference type="PROSITE" id="PS01149">
    <property type="entry name" value="PSI_RSU"/>
    <property type="match status" value="1"/>
</dbReference>
<dbReference type="InterPro" id="IPR018496">
    <property type="entry name" value="PsdUridine_synth_RsuA/RluB_CS"/>
</dbReference>
<dbReference type="Proteomes" id="UP000177659">
    <property type="component" value="Unassembled WGS sequence"/>
</dbReference>
<dbReference type="PANTHER" id="PTHR47683">
    <property type="entry name" value="PSEUDOURIDINE SYNTHASE FAMILY PROTEIN-RELATED"/>
    <property type="match status" value="1"/>
</dbReference>
<comment type="caution">
    <text evidence="6">The sequence shown here is derived from an EMBL/GenBank/DDBJ whole genome shotgun (WGS) entry which is preliminary data.</text>
</comment>
<dbReference type="InterPro" id="IPR036986">
    <property type="entry name" value="S4_RNA-bd_sf"/>
</dbReference>
<name>A0A1F6D0E6_9BACT</name>
<dbReference type="InterPro" id="IPR006145">
    <property type="entry name" value="PsdUridine_synth_RsuA/RluA"/>
</dbReference>
<feature type="domain" description="RNA-binding S4" evidence="5">
    <location>
        <begin position="1"/>
        <end position="68"/>
    </location>
</feature>
<sequence length="230" mass="25614">MRINRYLSLKGMCTRKEADVLIQKGKVRVNGNTAVLGTKISKSDVVEIVGSVRAHGLEYRYFAYNKPKGVVSSAPQGNEETAAALSGLGKNFFPVGRLDKNSRGLLVLTNDGRIVDRLLSPKYAHEKEYVVSVDKKLRTSALHSLQKGVRIEGYRTKPAVVTKINDRTFSIVLTEGKKHQIRRMTMAIGYQVTDLKRVRIMNIRLGSLKEGTSRELGSKERETLLVSLAL</sequence>
<dbReference type="Gene3D" id="3.30.70.1560">
    <property type="entry name" value="Alpha-L RNA-binding motif"/>
    <property type="match status" value="1"/>
</dbReference>
<proteinExistence type="inferred from homology"/>
<dbReference type="SUPFAM" id="SSF55120">
    <property type="entry name" value="Pseudouridine synthase"/>
    <property type="match status" value="1"/>
</dbReference>
<dbReference type="NCBIfam" id="TIGR00093">
    <property type="entry name" value="pseudouridine synthase"/>
    <property type="match status" value="1"/>
</dbReference>
<dbReference type="PROSITE" id="PS50889">
    <property type="entry name" value="S4"/>
    <property type="match status" value="1"/>
</dbReference>
<evidence type="ECO:0000256" key="4">
    <source>
        <dbReference type="RuleBase" id="RU003887"/>
    </source>
</evidence>
<dbReference type="PANTHER" id="PTHR47683:SF2">
    <property type="entry name" value="RNA-BINDING S4 DOMAIN-CONTAINING PROTEIN"/>
    <property type="match status" value="1"/>
</dbReference>
<dbReference type="InterPro" id="IPR000748">
    <property type="entry name" value="PsdUridine_synth_RsuA/RluB/E/F"/>
</dbReference>
<dbReference type="InterPro" id="IPR020103">
    <property type="entry name" value="PsdUridine_synth_cat_dom_sf"/>
</dbReference>
<dbReference type="GO" id="GO:0120159">
    <property type="term" value="F:rRNA pseudouridine synthase activity"/>
    <property type="evidence" value="ECO:0007669"/>
    <property type="project" value="UniProtKB-ARBA"/>
</dbReference>
<comment type="similarity">
    <text evidence="1 4">Belongs to the pseudouridine synthase RsuA family.</text>
</comment>
<keyword evidence="3" id="KW-0694">RNA-binding</keyword>
<dbReference type="InterPro" id="IPR042092">
    <property type="entry name" value="PsdUridine_s_RsuA/RluB/E/F_cat"/>
</dbReference>
<dbReference type="Gene3D" id="3.30.70.580">
    <property type="entry name" value="Pseudouridine synthase I, catalytic domain, N-terminal subdomain"/>
    <property type="match status" value="1"/>
</dbReference>
<evidence type="ECO:0000259" key="5">
    <source>
        <dbReference type="SMART" id="SM00363"/>
    </source>
</evidence>
<evidence type="ECO:0000256" key="1">
    <source>
        <dbReference type="ARBA" id="ARBA00008348"/>
    </source>
</evidence>
<dbReference type="InterPro" id="IPR002942">
    <property type="entry name" value="S4_RNA-bd"/>
</dbReference>
<dbReference type="EMBL" id="MFLC01000028">
    <property type="protein sequence ID" value="OGG54899.1"/>
    <property type="molecule type" value="Genomic_DNA"/>
</dbReference>
<evidence type="ECO:0000313" key="7">
    <source>
        <dbReference type="Proteomes" id="UP000177659"/>
    </source>
</evidence>
<accession>A0A1F6D0E6</accession>
<dbReference type="EC" id="5.4.99.-" evidence="4"/>